<proteinExistence type="predicted"/>
<evidence type="ECO:0000313" key="2">
    <source>
        <dbReference type="EMBL" id="MCW5321148.1"/>
    </source>
</evidence>
<reference evidence="3" key="1">
    <citation type="submission" date="2023-07" db="EMBL/GenBank/DDBJ databases">
        <title>Verminephrobacter genomes.</title>
        <authorList>
            <person name="Lund M.B."/>
        </authorList>
    </citation>
    <scope>NUCLEOTIDE SEQUENCE [LARGE SCALE GENOMIC DNA]</scope>
    <source>
        <strain evidence="3">AtM5-05</strain>
    </source>
</reference>
<dbReference type="EMBL" id="QZCW01000001">
    <property type="protein sequence ID" value="MCW5321148.1"/>
    <property type="molecule type" value="Genomic_DNA"/>
</dbReference>
<dbReference type="InterPro" id="IPR014922">
    <property type="entry name" value="YdhG-like"/>
</dbReference>
<gene>
    <name evidence="2" type="ORF">D5039_08245</name>
</gene>
<evidence type="ECO:0000259" key="1">
    <source>
        <dbReference type="Pfam" id="PF08818"/>
    </source>
</evidence>
<protein>
    <submittedName>
        <fullName evidence="2">DUF1801 domain-containing protein</fullName>
    </submittedName>
</protein>
<evidence type="ECO:0000313" key="3">
    <source>
        <dbReference type="Proteomes" id="UP001208935"/>
    </source>
</evidence>
<comment type="caution">
    <text evidence="2">The sequence shown here is derived from an EMBL/GenBank/DDBJ whole genome shotgun (WGS) entry which is preliminary data.</text>
</comment>
<feature type="domain" description="YdhG-like" evidence="1">
    <location>
        <begin position="24"/>
        <end position="115"/>
    </location>
</feature>
<accession>A0ABT3KS70</accession>
<dbReference type="Proteomes" id="UP001208935">
    <property type="component" value="Unassembled WGS sequence"/>
</dbReference>
<dbReference type="Gene3D" id="3.90.1150.200">
    <property type="match status" value="1"/>
</dbReference>
<sequence length="120" mass="13681">MAASKSKVDDFFNDLGLTAPEKHQVAVALRKEIKRLAKAAEERMMYGGVLYYLEESFCGIFSYKTHVTLEFSEGYRFDDRAGVLEGAGKYRRHIKFKQVPDVRDKHAAAYIEQAIKLVNS</sequence>
<name>A0ABT3KS70_9BURK</name>
<dbReference type="SUPFAM" id="SSF159888">
    <property type="entry name" value="YdhG-like"/>
    <property type="match status" value="1"/>
</dbReference>
<dbReference type="RefSeq" id="WP_265281787.1">
    <property type="nucleotide sequence ID" value="NZ_QZCW01000001.1"/>
</dbReference>
<keyword evidence="3" id="KW-1185">Reference proteome</keyword>
<organism evidence="2 3">
    <name type="scientific">Verminephrobacter aporrectodeae subsp. tuberculatae</name>
    <dbReference type="NCBI Taxonomy" id="1110392"/>
    <lineage>
        <taxon>Bacteria</taxon>
        <taxon>Pseudomonadati</taxon>
        <taxon>Pseudomonadota</taxon>
        <taxon>Betaproteobacteria</taxon>
        <taxon>Burkholderiales</taxon>
        <taxon>Comamonadaceae</taxon>
        <taxon>Verminephrobacter</taxon>
    </lineage>
</organism>
<dbReference type="Pfam" id="PF08818">
    <property type="entry name" value="DUF1801"/>
    <property type="match status" value="1"/>
</dbReference>